<dbReference type="Gene3D" id="2.40.50.140">
    <property type="entry name" value="Nucleic acid-binding proteins"/>
    <property type="match status" value="1"/>
</dbReference>
<evidence type="ECO:0000256" key="8">
    <source>
        <dbReference type="HAMAP-Rule" id="MF_00534"/>
    </source>
</evidence>
<keyword evidence="5 8" id="KW-0067">ATP-binding</keyword>
<name>A0ABY8USQ8_9BACI</name>
<dbReference type="EMBL" id="CP126446">
    <property type="protein sequence ID" value="WIF96353.1"/>
    <property type="molecule type" value="Genomic_DNA"/>
</dbReference>
<accession>A0ABY8USQ8</accession>
<dbReference type="CDD" id="cd04323">
    <property type="entry name" value="AsnRS_cyto_like_N"/>
    <property type="match status" value="1"/>
</dbReference>
<dbReference type="NCBIfam" id="TIGR00457">
    <property type="entry name" value="asnS"/>
    <property type="match status" value="1"/>
</dbReference>
<dbReference type="InterPro" id="IPR004522">
    <property type="entry name" value="Asn-tRNA-ligase"/>
</dbReference>
<evidence type="ECO:0000256" key="7">
    <source>
        <dbReference type="ARBA" id="ARBA00023146"/>
    </source>
</evidence>
<dbReference type="PANTHER" id="PTHR22594">
    <property type="entry name" value="ASPARTYL/LYSYL-TRNA SYNTHETASE"/>
    <property type="match status" value="1"/>
</dbReference>
<dbReference type="GO" id="GO:0004816">
    <property type="term" value="F:asparagine-tRNA ligase activity"/>
    <property type="evidence" value="ECO:0007669"/>
    <property type="project" value="UniProtKB-EC"/>
</dbReference>
<keyword evidence="3 8" id="KW-0436">Ligase</keyword>
<reference evidence="10 11" key="1">
    <citation type="submission" date="2023-05" db="EMBL/GenBank/DDBJ databases">
        <title>Comparative genomics reveals the evidence of polycyclic aromatic hydrocarbons degradation in moderately halophilic genus Pontibacillus.</title>
        <authorList>
            <person name="Yang H."/>
            <person name="Qian Z."/>
        </authorList>
    </citation>
    <scope>NUCLEOTIDE SEQUENCE [LARGE SCALE GENOMIC DNA]</scope>
    <source>
        <strain evidence="11">HN14</strain>
    </source>
</reference>
<evidence type="ECO:0000256" key="2">
    <source>
        <dbReference type="ARBA" id="ARBA00022490"/>
    </source>
</evidence>
<protein>
    <recommendedName>
        <fullName evidence="8">Asparagine--tRNA ligase</fullName>
        <ecNumber evidence="8">6.1.1.22</ecNumber>
    </recommendedName>
    <alternativeName>
        <fullName evidence="8">Asparaginyl-tRNA synthetase</fullName>
        <shortName evidence="8">AsnRS</shortName>
    </alternativeName>
</protein>
<organism evidence="10 11">
    <name type="scientific">Pontibacillus chungwhensis</name>
    <dbReference type="NCBI Taxonomy" id="265426"/>
    <lineage>
        <taxon>Bacteria</taxon>
        <taxon>Bacillati</taxon>
        <taxon>Bacillota</taxon>
        <taxon>Bacilli</taxon>
        <taxon>Bacillales</taxon>
        <taxon>Bacillaceae</taxon>
        <taxon>Pontibacillus</taxon>
    </lineage>
</organism>
<evidence type="ECO:0000259" key="9">
    <source>
        <dbReference type="PROSITE" id="PS50862"/>
    </source>
</evidence>
<comment type="subunit">
    <text evidence="8">Homodimer.</text>
</comment>
<gene>
    <name evidence="8 10" type="primary">asnS</name>
    <name evidence="10" type="ORF">QNI29_11375</name>
</gene>
<dbReference type="PROSITE" id="PS50862">
    <property type="entry name" value="AA_TRNA_LIGASE_II"/>
    <property type="match status" value="1"/>
</dbReference>
<dbReference type="SUPFAM" id="SSF55681">
    <property type="entry name" value="Class II aaRS and biotin synthetases"/>
    <property type="match status" value="1"/>
</dbReference>
<dbReference type="InterPro" id="IPR004364">
    <property type="entry name" value="Aa-tRNA-synt_II"/>
</dbReference>
<comment type="catalytic activity">
    <reaction evidence="8">
        <text>tRNA(Asn) + L-asparagine + ATP = L-asparaginyl-tRNA(Asn) + AMP + diphosphate + H(+)</text>
        <dbReference type="Rhea" id="RHEA:11180"/>
        <dbReference type="Rhea" id="RHEA-COMP:9659"/>
        <dbReference type="Rhea" id="RHEA-COMP:9674"/>
        <dbReference type="ChEBI" id="CHEBI:15378"/>
        <dbReference type="ChEBI" id="CHEBI:30616"/>
        <dbReference type="ChEBI" id="CHEBI:33019"/>
        <dbReference type="ChEBI" id="CHEBI:58048"/>
        <dbReference type="ChEBI" id="CHEBI:78442"/>
        <dbReference type="ChEBI" id="CHEBI:78515"/>
        <dbReference type="ChEBI" id="CHEBI:456215"/>
        <dbReference type="EC" id="6.1.1.22"/>
    </reaction>
</comment>
<dbReference type="CDD" id="cd00776">
    <property type="entry name" value="AsxRS_core"/>
    <property type="match status" value="1"/>
</dbReference>
<dbReference type="Pfam" id="PF00152">
    <property type="entry name" value="tRNA-synt_2"/>
    <property type="match status" value="1"/>
</dbReference>
<keyword evidence="2 8" id="KW-0963">Cytoplasm</keyword>
<keyword evidence="4 8" id="KW-0547">Nucleotide-binding</keyword>
<dbReference type="NCBIfam" id="NF003037">
    <property type="entry name" value="PRK03932.1"/>
    <property type="match status" value="1"/>
</dbReference>
<dbReference type="Gene3D" id="3.30.930.10">
    <property type="entry name" value="Bira Bifunctional Protein, Domain 2"/>
    <property type="match status" value="1"/>
</dbReference>
<keyword evidence="11" id="KW-1185">Reference proteome</keyword>
<dbReference type="EC" id="6.1.1.22" evidence="8"/>
<evidence type="ECO:0000256" key="1">
    <source>
        <dbReference type="ARBA" id="ARBA00008226"/>
    </source>
</evidence>
<dbReference type="PANTHER" id="PTHR22594:SF34">
    <property type="entry name" value="ASPARAGINE--TRNA LIGASE, MITOCHONDRIAL-RELATED"/>
    <property type="match status" value="1"/>
</dbReference>
<proteinExistence type="inferred from homology"/>
<dbReference type="InterPro" id="IPR045864">
    <property type="entry name" value="aa-tRNA-synth_II/BPL/LPL"/>
</dbReference>
<evidence type="ECO:0000256" key="5">
    <source>
        <dbReference type="ARBA" id="ARBA00022840"/>
    </source>
</evidence>
<dbReference type="Proteomes" id="UP001236652">
    <property type="component" value="Chromosome"/>
</dbReference>
<sequence>MKTTISEAHKHVNEEVTIGAWLANKRSSGKIAFLQLRDGTGFIQGVVVKADVEEEAFNLAKSVTQESSLYVTGKIVEDTRSPFGYEMQVSSLEIIHEAVDYPITPKNHGPEFLLDHRHLWLRSKKQHAIMKVRNEIIRSTYEFFNNNGYTKIDPPILTGSSAEGTTELFHTKYFEEDAYLSQSGQLYMEAAAMAFGKVFSFGPTFRAEKSKTRRHLIEFWMIEPEMAFMDHNDSLEVQEQYVSHVVQSVLENCKLELQALERDTEKLEKIQAPFPRITYDDAIQLLKEKGFDDIEWGEDFGAPHETAIAESYDKPVFITHYPLDIKAFYMKPDPERQDVALCADLIAPEGYGEIIGGSQRIDDLELMEQRYEEHGLTGDAYQWYLELRKYGSVPHSGFGLGLERTVAWITGIEHVRETIPFPRLLNRLYP</sequence>
<evidence type="ECO:0000256" key="4">
    <source>
        <dbReference type="ARBA" id="ARBA00022741"/>
    </source>
</evidence>
<keyword evidence="7 8" id="KW-0030">Aminoacyl-tRNA synthetase</keyword>
<evidence type="ECO:0000313" key="11">
    <source>
        <dbReference type="Proteomes" id="UP001236652"/>
    </source>
</evidence>
<dbReference type="InterPro" id="IPR012340">
    <property type="entry name" value="NA-bd_OB-fold"/>
</dbReference>
<dbReference type="HAMAP" id="MF_00534">
    <property type="entry name" value="Asn_tRNA_synth"/>
    <property type="match status" value="1"/>
</dbReference>
<dbReference type="InterPro" id="IPR004365">
    <property type="entry name" value="NA-bd_OB_tRNA"/>
</dbReference>
<dbReference type="RefSeq" id="WP_231416606.1">
    <property type="nucleotide sequence ID" value="NZ_CP126446.1"/>
</dbReference>
<dbReference type="PRINTS" id="PR01042">
    <property type="entry name" value="TRNASYNTHASP"/>
</dbReference>
<evidence type="ECO:0000313" key="10">
    <source>
        <dbReference type="EMBL" id="WIF96353.1"/>
    </source>
</evidence>
<comment type="similarity">
    <text evidence="1 8">Belongs to the class-II aminoacyl-tRNA synthetase family.</text>
</comment>
<dbReference type="SUPFAM" id="SSF50249">
    <property type="entry name" value="Nucleic acid-binding proteins"/>
    <property type="match status" value="1"/>
</dbReference>
<dbReference type="InterPro" id="IPR002312">
    <property type="entry name" value="Asp/Asn-tRNA-synth_IIb"/>
</dbReference>
<evidence type="ECO:0000256" key="3">
    <source>
        <dbReference type="ARBA" id="ARBA00022598"/>
    </source>
</evidence>
<keyword evidence="6 8" id="KW-0648">Protein biosynthesis</keyword>
<feature type="domain" description="Aminoacyl-transfer RNA synthetases class-II family profile" evidence="9">
    <location>
        <begin position="130"/>
        <end position="430"/>
    </location>
</feature>
<dbReference type="NCBIfam" id="NF003483">
    <property type="entry name" value="PRK05159.1"/>
    <property type="match status" value="1"/>
</dbReference>
<comment type="subcellular location">
    <subcellularLocation>
        <location evidence="8">Cytoplasm</location>
    </subcellularLocation>
</comment>
<evidence type="ECO:0000256" key="6">
    <source>
        <dbReference type="ARBA" id="ARBA00022917"/>
    </source>
</evidence>
<dbReference type="Pfam" id="PF01336">
    <property type="entry name" value="tRNA_anti-codon"/>
    <property type="match status" value="1"/>
</dbReference>
<dbReference type="InterPro" id="IPR006195">
    <property type="entry name" value="aa-tRNA-synth_II"/>
</dbReference>